<evidence type="ECO:0000256" key="3">
    <source>
        <dbReference type="ARBA" id="ARBA00022598"/>
    </source>
</evidence>
<feature type="non-terminal residue" evidence="5">
    <location>
        <position position="412"/>
    </location>
</feature>
<dbReference type="GO" id="GO:0043041">
    <property type="term" value="P:amino acid activation for nonribosomal peptide biosynthetic process"/>
    <property type="evidence" value="ECO:0007669"/>
    <property type="project" value="TreeGrafter"/>
</dbReference>
<dbReference type="PROSITE" id="PS00455">
    <property type="entry name" value="AMP_BINDING"/>
    <property type="match status" value="1"/>
</dbReference>
<dbReference type="SUPFAM" id="SSF56801">
    <property type="entry name" value="Acetyl-CoA synthetase-like"/>
    <property type="match status" value="1"/>
</dbReference>
<comment type="caution">
    <text evidence="5">The sequence shown here is derived from an EMBL/GenBank/DDBJ whole genome shotgun (WGS) entry which is preliminary data.</text>
</comment>
<dbReference type="PANTHER" id="PTHR45527">
    <property type="entry name" value="NONRIBOSOMAL PEPTIDE SYNTHETASE"/>
    <property type="match status" value="1"/>
</dbReference>
<evidence type="ECO:0000313" key="6">
    <source>
        <dbReference type="Proteomes" id="UP000287972"/>
    </source>
</evidence>
<feature type="domain" description="AMP-dependent synthetase/ligase" evidence="4">
    <location>
        <begin position="77"/>
        <end position="411"/>
    </location>
</feature>
<evidence type="ECO:0000256" key="1">
    <source>
        <dbReference type="ARBA" id="ARBA00022450"/>
    </source>
</evidence>
<evidence type="ECO:0000256" key="2">
    <source>
        <dbReference type="ARBA" id="ARBA00022553"/>
    </source>
</evidence>
<dbReference type="EMBL" id="NKCL01001643">
    <property type="protein sequence ID" value="RSL38562.1"/>
    <property type="molecule type" value="Genomic_DNA"/>
</dbReference>
<dbReference type="CDD" id="cd05918">
    <property type="entry name" value="A_NRPS_SidN3_like"/>
    <property type="match status" value="1"/>
</dbReference>
<dbReference type="PANTHER" id="PTHR45527:SF16">
    <property type="entry name" value="NONRIBOSOMAL PEPTIDE SYNTHASE ATNA-RELATED"/>
    <property type="match status" value="1"/>
</dbReference>
<gene>
    <name evidence="5" type="ORF">CEP51_016904</name>
</gene>
<dbReference type="GO" id="GO:0005737">
    <property type="term" value="C:cytoplasm"/>
    <property type="evidence" value="ECO:0007669"/>
    <property type="project" value="TreeGrafter"/>
</dbReference>
<keyword evidence="1" id="KW-0596">Phosphopantetheine</keyword>
<name>A0A428NCQ0_9HYPO</name>
<dbReference type="AlphaFoldDB" id="A0A428NCQ0"/>
<feature type="non-terminal residue" evidence="5">
    <location>
        <position position="1"/>
    </location>
</feature>
<proteinExistence type="predicted"/>
<dbReference type="InterPro" id="IPR042099">
    <property type="entry name" value="ANL_N_sf"/>
</dbReference>
<keyword evidence="6" id="KW-1185">Reference proteome</keyword>
<dbReference type="InterPro" id="IPR020845">
    <property type="entry name" value="AMP-binding_CS"/>
</dbReference>
<keyword evidence="2" id="KW-0597">Phosphoprotein</keyword>
<dbReference type="GO" id="GO:0044550">
    <property type="term" value="P:secondary metabolite biosynthetic process"/>
    <property type="evidence" value="ECO:0007669"/>
    <property type="project" value="TreeGrafter"/>
</dbReference>
<keyword evidence="3" id="KW-0436">Ligase</keyword>
<organism evidence="5 6">
    <name type="scientific">Fusarium floridanum</name>
    <dbReference type="NCBI Taxonomy" id="1325733"/>
    <lineage>
        <taxon>Eukaryota</taxon>
        <taxon>Fungi</taxon>
        <taxon>Dikarya</taxon>
        <taxon>Ascomycota</taxon>
        <taxon>Pezizomycotina</taxon>
        <taxon>Sordariomycetes</taxon>
        <taxon>Hypocreomycetidae</taxon>
        <taxon>Hypocreales</taxon>
        <taxon>Nectriaceae</taxon>
        <taxon>Fusarium</taxon>
        <taxon>Fusarium solani species complex</taxon>
    </lineage>
</organism>
<accession>A0A428NCQ0</accession>
<sequence length="412" mass="43932">AGEDEMAIDLMYWSDTLSDGQAANVASTFTRALSNVLHHCNQPIAQLDHLGSWHHQQLCEWNGQMPEAVESCLHDLFKQQAVSRPDAPAVASWDMDFTYAELDDASTKLAHHIISLGVGVEDFVLVCFDKSAFAIVAMLAILKAGSVSVPLDPAHPDTALRLRAEDTGASLALVAPSVVSRISNMVKTAVAVDAQLLQAISMTQEDLSLPQVTPQNACFVIYTSGSTGRPKGVVLEHRGIATNAAYSGPKLGYEQDSRVLQFASHTFDNSLAEIFTTLARGGCVCVPSDHERLNDLAGAINRYEVTLADITPTVACFLHPADVRTLKTLALGGEAVTAKCVDIWRDFVSLQCCYGPSECSVNSTYSGDIAKPGRATNIGRAIGGVAWVVDASDHNSLAPIGCLGELLIDGPI</sequence>
<protein>
    <recommendedName>
        <fullName evidence="4">AMP-dependent synthetase/ligase domain-containing protein</fullName>
    </recommendedName>
</protein>
<dbReference type="GO" id="GO:0016874">
    <property type="term" value="F:ligase activity"/>
    <property type="evidence" value="ECO:0007669"/>
    <property type="project" value="UniProtKB-KW"/>
</dbReference>
<dbReference type="Pfam" id="PF00501">
    <property type="entry name" value="AMP-binding"/>
    <property type="match status" value="1"/>
</dbReference>
<dbReference type="Proteomes" id="UP000287972">
    <property type="component" value="Unassembled WGS sequence"/>
</dbReference>
<dbReference type="GO" id="GO:0031177">
    <property type="term" value="F:phosphopantetheine binding"/>
    <property type="evidence" value="ECO:0007669"/>
    <property type="project" value="TreeGrafter"/>
</dbReference>
<evidence type="ECO:0000259" key="4">
    <source>
        <dbReference type="Pfam" id="PF00501"/>
    </source>
</evidence>
<dbReference type="Gene3D" id="3.40.50.12780">
    <property type="entry name" value="N-terminal domain of ligase-like"/>
    <property type="match status" value="1"/>
</dbReference>
<dbReference type="Gene3D" id="3.30.559.30">
    <property type="entry name" value="Nonribosomal peptide synthetase, condensation domain"/>
    <property type="match status" value="1"/>
</dbReference>
<reference evidence="5 6" key="1">
    <citation type="submission" date="2017-06" db="EMBL/GenBank/DDBJ databases">
        <title>Comparative genomic analysis of Ambrosia Fusariam Clade fungi.</title>
        <authorList>
            <person name="Stajich J.E."/>
            <person name="Carrillo J."/>
            <person name="Kijimoto T."/>
            <person name="Eskalen A."/>
            <person name="O'Donnell K."/>
            <person name="Kasson M."/>
        </authorList>
    </citation>
    <scope>NUCLEOTIDE SEQUENCE [LARGE SCALE GENOMIC DNA]</scope>
    <source>
        <strain evidence="5 6">NRRL62606</strain>
    </source>
</reference>
<evidence type="ECO:0000313" key="5">
    <source>
        <dbReference type="EMBL" id="RSL38562.1"/>
    </source>
</evidence>
<dbReference type="InterPro" id="IPR000873">
    <property type="entry name" value="AMP-dep_synth/lig_dom"/>
</dbReference>